<dbReference type="GO" id="GO:0006646">
    <property type="term" value="P:phosphatidylethanolamine biosynthetic process"/>
    <property type="evidence" value="ECO:0007669"/>
    <property type="project" value="TreeGrafter"/>
</dbReference>
<comment type="catalytic activity">
    <reaction evidence="9">
        <text>1-hexadecanoyl-2-(4Z,7Z,10Z,13Z,16Z,19Z-docosahexaenoyl)-sn-glycerol + CDP-choline = 1-hexadecanoyl-2-(4Z,7Z,10Z,13Z,16Z,19Z-docosahexaenoyl)-sn-glycero-3-phosphocholine + CMP + H(+)</text>
        <dbReference type="Rhea" id="RHEA:54332"/>
        <dbReference type="ChEBI" id="CHEBI:15378"/>
        <dbReference type="ChEBI" id="CHEBI:58779"/>
        <dbReference type="ChEBI" id="CHEBI:60377"/>
        <dbReference type="ChEBI" id="CHEBI:74963"/>
        <dbReference type="ChEBI" id="CHEBI:82949"/>
    </reaction>
    <physiologicalReaction direction="left-to-right" evidence="9">
        <dbReference type="Rhea" id="RHEA:54333"/>
    </physiologicalReaction>
</comment>
<dbReference type="GO" id="GO:0004142">
    <property type="term" value="F:diacylglycerol cholinephosphotransferase activity"/>
    <property type="evidence" value="ECO:0007669"/>
    <property type="project" value="UniProtKB-EC"/>
</dbReference>
<dbReference type="InterPro" id="IPR000462">
    <property type="entry name" value="CDP-OH_P_trans"/>
</dbReference>
<evidence type="ECO:0000256" key="15">
    <source>
        <dbReference type="RuleBase" id="RU003750"/>
    </source>
</evidence>
<dbReference type="Pfam" id="PF01066">
    <property type="entry name" value="CDP-OH_P_transf"/>
    <property type="match status" value="1"/>
</dbReference>
<sequence>MAQTRSGAKAAANKHDRRYRSSLPDSFMQRAQRNQRSTTPREMKGKSSGNFIQRFFGFFISLCVNYIEYDCQLKHSQLARMGDHVYSAIDASWLDQLCMSKFWNYIVQWYPLWLAPNLITLIGLLINLVTVLILSHFCYSATEQAPSWAYFQAAIGLFLYQTLDATDGKQARRTQSSSPLGELFDHGCDSLTQVFVTLNVCYAMQLGTERHMVLTVMIFSISLFYTAHWSTYCTGQLRFSKFDVTEAQMTVIGILLFTSVVGSDIWNIRIFGWQLKTICMLVCLVGAIWQFFGYMNVIFNEGVGKNGSTVADTSVICPLSPLLAVCIPFLMLYCKSTSRVYDQNITLLCLCFGAIGAKATNRLIIAHMSRSELEVWDWIYLSPFIMILNQYYDYIVDEYLLLLVATIYAHISLIIFCILICRQFCEFLQISCFQIGHVKRQKSNDFGPSINDGCKDQNLHVE</sequence>
<evidence type="ECO:0000256" key="6">
    <source>
        <dbReference type="ARBA" id="ARBA00023136"/>
    </source>
</evidence>
<evidence type="ECO:0000256" key="16">
    <source>
        <dbReference type="SAM" id="Phobius"/>
    </source>
</evidence>
<comment type="caution">
    <text evidence="17">The sequence shown here is derived from an EMBL/GenBank/DDBJ whole genome shotgun (WGS) entry which is preliminary data.</text>
</comment>
<evidence type="ECO:0000256" key="3">
    <source>
        <dbReference type="ARBA" id="ARBA00022679"/>
    </source>
</evidence>
<reference evidence="17 18" key="1">
    <citation type="submission" date="2020-08" db="EMBL/GenBank/DDBJ databases">
        <authorList>
            <person name="Koutsovoulos G."/>
            <person name="Danchin GJ E."/>
        </authorList>
    </citation>
    <scope>NUCLEOTIDE SEQUENCE [LARGE SCALE GENOMIC DNA]</scope>
</reference>
<name>A0A6V7UTG9_MELEN</name>
<comment type="catalytic activity">
    <reaction evidence="11">
        <text>1-hexadecanoyl-2-(9Z-octadecenoyl)-sn-glycerol + CDP-choline = 1-hexadecanoyl-2-(9Z-octadecenoyl)-sn-glycero-3-phosphocholine + CMP + H(+)</text>
        <dbReference type="Rhea" id="RHEA:54244"/>
        <dbReference type="ChEBI" id="CHEBI:15378"/>
        <dbReference type="ChEBI" id="CHEBI:58779"/>
        <dbReference type="ChEBI" id="CHEBI:60377"/>
        <dbReference type="ChEBI" id="CHEBI:73001"/>
        <dbReference type="ChEBI" id="CHEBI:75466"/>
    </reaction>
    <physiologicalReaction direction="left-to-right" evidence="11">
        <dbReference type="Rhea" id="RHEA:54245"/>
    </physiologicalReaction>
</comment>
<keyword evidence="3 15" id="KW-0808">Transferase</keyword>
<comment type="subcellular location">
    <subcellularLocation>
        <location evidence="1">Membrane</location>
        <topology evidence="1">Multi-pass membrane protein</topology>
    </subcellularLocation>
</comment>
<evidence type="ECO:0000256" key="2">
    <source>
        <dbReference type="ARBA" id="ARBA00010441"/>
    </source>
</evidence>
<keyword evidence="7" id="KW-0594">Phospholipid biosynthesis</keyword>
<evidence type="ECO:0000256" key="10">
    <source>
        <dbReference type="ARBA" id="ARBA00036651"/>
    </source>
</evidence>
<dbReference type="EMBL" id="CAJEWN010000110">
    <property type="protein sequence ID" value="CAD2165448.1"/>
    <property type="molecule type" value="Genomic_DNA"/>
</dbReference>
<accession>A0A6V7UTG9</accession>
<feature type="transmembrane region" description="Helical" evidence="16">
    <location>
        <begin position="212"/>
        <end position="229"/>
    </location>
</feature>
<evidence type="ECO:0000256" key="5">
    <source>
        <dbReference type="ARBA" id="ARBA00022989"/>
    </source>
</evidence>
<dbReference type="AlphaFoldDB" id="A0A6V7UTG9"/>
<evidence type="ECO:0000313" key="18">
    <source>
        <dbReference type="Proteomes" id="UP000580250"/>
    </source>
</evidence>
<comment type="pathway">
    <text evidence="12">Phospholipid metabolism; phosphatidylcholine biosynthesis; phosphatidylcholine from phosphocholine: step 2/2.</text>
</comment>
<dbReference type="GO" id="GO:0004307">
    <property type="term" value="F:ethanolaminephosphotransferase activity"/>
    <property type="evidence" value="ECO:0007669"/>
    <property type="project" value="TreeGrafter"/>
</dbReference>
<dbReference type="InterPro" id="IPR048254">
    <property type="entry name" value="CDP_ALCOHOL_P_TRANSF_CS"/>
</dbReference>
<feature type="transmembrane region" description="Helical" evidence="16">
    <location>
        <begin position="399"/>
        <end position="421"/>
    </location>
</feature>
<keyword evidence="6 16" id="KW-0472">Membrane</keyword>
<feature type="transmembrane region" description="Helical" evidence="16">
    <location>
        <begin position="278"/>
        <end position="299"/>
    </location>
</feature>
<evidence type="ECO:0000256" key="9">
    <source>
        <dbReference type="ARBA" id="ARBA00036100"/>
    </source>
</evidence>
<dbReference type="PROSITE" id="PS00379">
    <property type="entry name" value="CDP_ALCOHOL_P_TRANSF"/>
    <property type="match status" value="1"/>
</dbReference>
<keyword evidence="7" id="KW-0443">Lipid metabolism</keyword>
<evidence type="ECO:0000256" key="11">
    <source>
        <dbReference type="ARBA" id="ARBA00036890"/>
    </source>
</evidence>
<dbReference type="Proteomes" id="UP000580250">
    <property type="component" value="Unassembled WGS sequence"/>
</dbReference>
<dbReference type="Gene3D" id="1.20.120.1760">
    <property type="match status" value="1"/>
</dbReference>
<evidence type="ECO:0000256" key="14">
    <source>
        <dbReference type="ARBA" id="ARBA00048570"/>
    </source>
</evidence>
<evidence type="ECO:0000256" key="13">
    <source>
        <dbReference type="ARBA" id="ARBA00038987"/>
    </source>
</evidence>
<dbReference type="InterPro" id="IPR014472">
    <property type="entry name" value="CHOPT"/>
</dbReference>
<dbReference type="PANTHER" id="PTHR10414">
    <property type="entry name" value="ETHANOLAMINEPHOSPHOTRANSFERASE"/>
    <property type="match status" value="1"/>
</dbReference>
<keyword evidence="4 16" id="KW-0812">Transmembrane</keyword>
<evidence type="ECO:0000256" key="1">
    <source>
        <dbReference type="ARBA" id="ARBA00004141"/>
    </source>
</evidence>
<dbReference type="GO" id="GO:0005789">
    <property type="term" value="C:endoplasmic reticulum membrane"/>
    <property type="evidence" value="ECO:0007669"/>
    <property type="project" value="TreeGrafter"/>
</dbReference>
<evidence type="ECO:0000256" key="7">
    <source>
        <dbReference type="ARBA" id="ARBA00023209"/>
    </source>
</evidence>
<feature type="transmembrane region" description="Helical" evidence="16">
    <location>
        <begin position="311"/>
        <end position="333"/>
    </location>
</feature>
<keyword evidence="7" id="KW-0444">Lipid biosynthesis</keyword>
<evidence type="ECO:0000256" key="8">
    <source>
        <dbReference type="ARBA" id="ARBA00023264"/>
    </source>
</evidence>
<feature type="transmembrane region" description="Helical" evidence="16">
    <location>
        <begin position="249"/>
        <end position="266"/>
    </location>
</feature>
<dbReference type="OrthoDB" id="196717at2759"/>
<feature type="transmembrane region" description="Helical" evidence="16">
    <location>
        <begin position="112"/>
        <end position="134"/>
    </location>
</feature>
<keyword evidence="5 16" id="KW-1133">Transmembrane helix</keyword>
<comment type="catalytic activity">
    <reaction evidence="14">
        <text>CDP-choline + a 1,2-diacyl-sn-glycerol = a 1,2-diacyl-sn-glycero-3-phosphocholine + CMP + H(+)</text>
        <dbReference type="Rhea" id="RHEA:32939"/>
        <dbReference type="ChEBI" id="CHEBI:15378"/>
        <dbReference type="ChEBI" id="CHEBI:17815"/>
        <dbReference type="ChEBI" id="CHEBI:57643"/>
        <dbReference type="ChEBI" id="CHEBI:58779"/>
        <dbReference type="ChEBI" id="CHEBI:60377"/>
        <dbReference type="EC" id="2.7.8.2"/>
    </reaction>
    <physiologicalReaction direction="left-to-right" evidence="14">
        <dbReference type="Rhea" id="RHEA:32940"/>
    </physiologicalReaction>
</comment>
<feature type="transmembrane region" description="Helical" evidence="16">
    <location>
        <begin position="345"/>
        <end position="365"/>
    </location>
</feature>
<comment type="catalytic activity">
    <reaction evidence="10">
        <text>1,2-dioctanoyl-sn-glycerol + CDP-choline = 1,2-dioctanoyl-sn-glycero-3-phosphocholine + CMP + H(+)</text>
        <dbReference type="Rhea" id="RHEA:54232"/>
        <dbReference type="ChEBI" id="CHEBI:15378"/>
        <dbReference type="ChEBI" id="CHEBI:58779"/>
        <dbReference type="ChEBI" id="CHEBI:60377"/>
        <dbReference type="ChEBI" id="CHEBI:76979"/>
        <dbReference type="ChEBI" id="CHEBI:78228"/>
    </reaction>
    <physiologicalReaction direction="left-to-right" evidence="10">
        <dbReference type="Rhea" id="RHEA:54233"/>
    </physiologicalReaction>
</comment>
<proteinExistence type="inferred from homology"/>
<dbReference type="PANTHER" id="PTHR10414:SF41">
    <property type="entry name" value="CHOLINE_ETHANOLAMINEPHOSPHOTRANSFERASE 1-LIKE"/>
    <property type="match status" value="1"/>
</dbReference>
<keyword evidence="8" id="KW-1208">Phospholipid metabolism</keyword>
<protein>
    <recommendedName>
        <fullName evidence="13">diacylglycerol cholinephosphotransferase</fullName>
        <ecNumber evidence="13">2.7.8.2</ecNumber>
    </recommendedName>
</protein>
<dbReference type="GO" id="GO:0005794">
    <property type="term" value="C:Golgi apparatus"/>
    <property type="evidence" value="ECO:0007669"/>
    <property type="project" value="TreeGrafter"/>
</dbReference>
<dbReference type="FunFam" id="1.20.120.1760:FF:000002">
    <property type="entry name" value="Choline/ethanolamine phosphotransferase 1"/>
    <property type="match status" value="1"/>
</dbReference>
<organism evidence="17 18">
    <name type="scientific">Meloidogyne enterolobii</name>
    <name type="common">Root-knot nematode worm</name>
    <name type="synonym">Meloidogyne mayaguensis</name>
    <dbReference type="NCBI Taxonomy" id="390850"/>
    <lineage>
        <taxon>Eukaryota</taxon>
        <taxon>Metazoa</taxon>
        <taxon>Ecdysozoa</taxon>
        <taxon>Nematoda</taxon>
        <taxon>Chromadorea</taxon>
        <taxon>Rhabditida</taxon>
        <taxon>Tylenchina</taxon>
        <taxon>Tylenchomorpha</taxon>
        <taxon>Tylenchoidea</taxon>
        <taxon>Meloidogynidae</taxon>
        <taxon>Meloidogyninae</taxon>
        <taxon>Meloidogyne</taxon>
    </lineage>
</organism>
<gene>
    <name evidence="17" type="ORF">MENT_LOCUS17179</name>
</gene>
<evidence type="ECO:0000313" key="17">
    <source>
        <dbReference type="EMBL" id="CAD2165448.1"/>
    </source>
</evidence>
<dbReference type="EC" id="2.7.8.2" evidence="13"/>
<comment type="similarity">
    <text evidence="2 15">Belongs to the CDP-alcohol phosphatidyltransferase class-I family.</text>
</comment>
<evidence type="ECO:0000256" key="4">
    <source>
        <dbReference type="ARBA" id="ARBA00022692"/>
    </source>
</evidence>
<evidence type="ECO:0000256" key="12">
    <source>
        <dbReference type="ARBA" id="ARBA00037890"/>
    </source>
</evidence>
<dbReference type="InterPro" id="IPR043130">
    <property type="entry name" value="CDP-OH_PTrfase_TM_dom"/>
</dbReference>